<protein>
    <recommendedName>
        <fullName evidence="3">ER-bound oxygenase mpaB/mpaB'/Rubber oxygenase catalytic domain-containing protein</fullName>
    </recommendedName>
</protein>
<evidence type="ECO:0000313" key="2">
    <source>
        <dbReference type="Proteomes" id="UP001519863"/>
    </source>
</evidence>
<dbReference type="Proteomes" id="UP001519863">
    <property type="component" value="Unassembled WGS sequence"/>
</dbReference>
<keyword evidence="2" id="KW-1185">Reference proteome</keyword>
<gene>
    <name evidence="1" type="ORF">KZ829_15475</name>
</gene>
<dbReference type="EMBL" id="JAHXZI010000007">
    <property type="protein sequence ID" value="MBW6435140.1"/>
    <property type="molecule type" value="Genomic_DNA"/>
</dbReference>
<comment type="caution">
    <text evidence="1">The sequence shown here is derived from an EMBL/GenBank/DDBJ whole genome shotgun (WGS) entry which is preliminary data.</text>
</comment>
<sequence>MRVLLRVLASVVTVLALIGAVRLVVSATDPSGVRRQLAFLRAELEGGADADAQALFPEGYYFLNVLYGLTWVDLGHRGVEPERAADEAAWALARVESPAGRAPFEAGAVPAYGVFYAGWTVDGSRGTSQALIQRFLVDVDPVFAREQYLRFREEFLARPLGITPAIREYPHGVNGAGDVDSGPLLLGVSLSTTVVALGAARSQGDDPLAEALAGFGEFAGIPFSTPGTKRYALGLVPIGDAFLAWSKTARPWTVETPAAPDPAVSWWWRLPLLTLLFLIGAAPWSPVRRRIGMALWSPVRHTARRLAARRANG</sequence>
<proteinExistence type="predicted"/>
<organism evidence="1 2">
    <name type="scientific">Actinoplanes hulinensis</name>
    <dbReference type="NCBI Taxonomy" id="1144547"/>
    <lineage>
        <taxon>Bacteria</taxon>
        <taxon>Bacillati</taxon>
        <taxon>Actinomycetota</taxon>
        <taxon>Actinomycetes</taxon>
        <taxon>Micromonosporales</taxon>
        <taxon>Micromonosporaceae</taxon>
        <taxon>Actinoplanes</taxon>
    </lineage>
</organism>
<evidence type="ECO:0008006" key="3">
    <source>
        <dbReference type="Google" id="ProtNLM"/>
    </source>
</evidence>
<accession>A0ABS7B2D7</accession>
<evidence type="ECO:0000313" key="1">
    <source>
        <dbReference type="EMBL" id="MBW6435140.1"/>
    </source>
</evidence>
<dbReference type="RefSeq" id="WP_220144590.1">
    <property type="nucleotide sequence ID" value="NZ_JAHXZI010000007.1"/>
</dbReference>
<name>A0ABS7B2D7_9ACTN</name>
<reference evidence="1 2" key="1">
    <citation type="journal article" date="2013" name="Antonie Van Leeuwenhoek">
        <title>Actinoplanes hulinensis sp. nov., a novel actinomycete isolated from soybean root (Glycine max (L.) Merr).</title>
        <authorList>
            <person name="Shen Y."/>
            <person name="Liu C."/>
            <person name="Wang X."/>
            <person name="Zhao J."/>
            <person name="Jia F."/>
            <person name="Zhang Y."/>
            <person name="Wang L."/>
            <person name="Yang D."/>
            <person name="Xiang W."/>
        </authorList>
    </citation>
    <scope>NUCLEOTIDE SEQUENCE [LARGE SCALE GENOMIC DNA]</scope>
    <source>
        <strain evidence="1 2">NEAU-M9</strain>
    </source>
</reference>